<accession>A0ABS8CI71</accession>
<evidence type="ECO:0000313" key="2">
    <source>
        <dbReference type="EMBL" id="MCB5409073.1"/>
    </source>
</evidence>
<dbReference type="EMBL" id="JACDXX010000002">
    <property type="protein sequence ID" value="MCB5409073.1"/>
    <property type="molecule type" value="Genomic_DNA"/>
</dbReference>
<reference evidence="2 3" key="1">
    <citation type="submission" date="2020-07" db="EMBL/GenBank/DDBJ databases">
        <title>Pseudogemmobacter sp. nov., isolated from poultry manure in Taiwan.</title>
        <authorList>
            <person name="Lin S.-Y."/>
            <person name="Tang Y.-S."/>
            <person name="Young C.-C."/>
        </authorList>
    </citation>
    <scope>NUCLEOTIDE SEQUENCE [LARGE SCALE GENOMIC DNA]</scope>
    <source>
        <strain evidence="2 3">CC-YST710</strain>
    </source>
</reference>
<gene>
    <name evidence="2" type="ORF">H0485_03470</name>
</gene>
<keyword evidence="1" id="KW-0812">Transmembrane</keyword>
<dbReference type="NCBIfam" id="NF009314">
    <property type="entry name" value="PRK12674.1-2"/>
    <property type="match status" value="1"/>
</dbReference>
<dbReference type="RefSeq" id="WP_226933967.1">
    <property type="nucleotide sequence ID" value="NZ_JACDXX010000002.1"/>
</dbReference>
<evidence type="ECO:0000313" key="3">
    <source>
        <dbReference type="Proteomes" id="UP001198571"/>
    </source>
</evidence>
<proteinExistence type="predicted"/>
<protein>
    <submittedName>
        <fullName evidence="2">Monovalent cation/H(+) antiporter subunit G</fullName>
    </submittedName>
</protein>
<feature type="transmembrane region" description="Helical" evidence="1">
    <location>
        <begin position="63"/>
        <end position="84"/>
    </location>
</feature>
<dbReference type="Pfam" id="PF03334">
    <property type="entry name" value="PhaG_MnhG_YufB"/>
    <property type="match status" value="1"/>
</dbReference>
<feature type="transmembrane region" description="Helical" evidence="1">
    <location>
        <begin position="37"/>
        <end position="57"/>
    </location>
</feature>
<dbReference type="NCBIfam" id="TIGR01300">
    <property type="entry name" value="CPA3_mnhG_phaG"/>
    <property type="match status" value="1"/>
</dbReference>
<dbReference type="PANTHER" id="PTHR34703">
    <property type="entry name" value="ANTIPORTER SUBUNIT MNHG2-RELATED"/>
    <property type="match status" value="1"/>
</dbReference>
<dbReference type="Proteomes" id="UP001198571">
    <property type="component" value="Unassembled WGS sequence"/>
</dbReference>
<feature type="transmembrane region" description="Helical" evidence="1">
    <location>
        <begin position="6"/>
        <end position="25"/>
    </location>
</feature>
<comment type="caution">
    <text evidence="2">The sequence shown here is derived from an EMBL/GenBank/DDBJ whole genome shotgun (WGS) entry which is preliminary data.</text>
</comment>
<keyword evidence="1" id="KW-1133">Transmembrane helix</keyword>
<organism evidence="2 3">
    <name type="scientific">Pseudogemmobacter faecipullorum</name>
    <dbReference type="NCBI Taxonomy" id="2755041"/>
    <lineage>
        <taxon>Bacteria</taxon>
        <taxon>Pseudomonadati</taxon>
        <taxon>Pseudomonadota</taxon>
        <taxon>Alphaproteobacteria</taxon>
        <taxon>Rhodobacterales</taxon>
        <taxon>Paracoccaceae</taxon>
        <taxon>Pseudogemmobacter</taxon>
    </lineage>
</organism>
<dbReference type="InterPro" id="IPR005133">
    <property type="entry name" value="PhaG_MnhG_YufB"/>
</dbReference>
<evidence type="ECO:0000256" key="1">
    <source>
        <dbReference type="SAM" id="Phobius"/>
    </source>
</evidence>
<sequence length="97" mass="10033">MTEILTALFVLAGGFFALMAALGVLRFPDALSRMHAASKVGTMAGSLALIAAAIWFGETGISVKVVIAVVFLFFTAPIGAHLLGRAAARRDAGRDQG</sequence>
<dbReference type="PANTHER" id="PTHR34703:SF1">
    <property type="entry name" value="ANTIPORTER SUBUNIT MNHG2-RELATED"/>
    <property type="match status" value="1"/>
</dbReference>
<keyword evidence="3" id="KW-1185">Reference proteome</keyword>
<name>A0ABS8CI71_9RHOB</name>
<keyword evidence="1" id="KW-0472">Membrane</keyword>